<keyword evidence="3" id="KW-1185">Reference proteome</keyword>
<dbReference type="EMBL" id="CAKOGP040002091">
    <property type="protein sequence ID" value="CAJ1961963.1"/>
    <property type="molecule type" value="Genomic_DNA"/>
</dbReference>
<keyword evidence="1" id="KW-0472">Membrane</keyword>
<evidence type="ECO:0000313" key="3">
    <source>
        <dbReference type="Proteomes" id="UP001295423"/>
    </source>
</evidence>
<dbReference type="Proteomes" id="UP001295423">
    <property type="component" value="Unassembled WGS sequence"/>
</dbReference>
<organism evidence="2 3">
    <name type="scientific">Cylindrotheca closterium</name>
    <dbReference type="NCBI Taxonomy" id="2856"/>
    <lineage>
        <taxon>Eukaryota</taxon>
        <taxon>Sar</taxon>
        <taxon>Stramenopiles</taxon>
        <taxon>Ochrophyta</taxon>
        <taxon>Bacillariophyta</taxon>
        <taxon>Bacillariophyceae</taxon>
        <taxon>Bacillariophycidae</taxon>
        <taxon>Bacillariales</taxon>
        <taxon>Bacillariaceae</taxon>
        <taxon>Cylindrotheca</taxon>
    </lineage>
</organism>
<accession>A0AAD2JLW7</accession>
<name>A0AAD2JLW7_9STRA</name>
<keyword evidence="1" id="KW-1133">Transmembrane helix</keyword>
<keyword evidence="1" id="KW-0812">Transmembrane</keyword>
<gene>
    <name evidence="2" type="ORF">CYCCA115_LOCUS19461</name>
</gene>
<evidence type="ECO:0000256" key="1">
    <source>
        <dbReference type="SAM" id="Phobius"/>
    </source>
</evidence>
<feature type="transmembrane region" description="Helical" evidence="1">
    <location>
        <begin position="27"/>
        <end position="49"/>
    </location>
</feature>
<proteinExistence type="predicted"/>
<dbReference type="AlphaFoldDB" id="A0AAD2JLW7"/>
<sequence length="206" mass="23113">MGPTKLPHRRDKTICDTFQSLSFGAKAVLIGILITFFIGIILMTTVLILDHRLETWVDEHPRPANSVCDQAEPITIPSVVIDEKEEFASSTARCYPTHVGRSIYIWHTLLGTGGDIRVSYEISETFTSDYPAALGGSKKTATPKRIWVYSGECDEDGSGLTALDNRENNVTFSSTKNEKYYLFILGYGDEDTYSTHEFCINLEYLH</sequence>
<reference evidence="2" key="1">
    <citation type="submission" date="2023-08" db="EMBL/GenBank/DDBJ databases">
        <authorList>
            <person name="Audoor S."/>
            <person name="Bilcke G."/>
        </authorList>
    </citation>
    <scope>NUCLEOTIDE SEQUENCE</scope>
</reference>
<comment type="caution">
    <text evidence="2">The sequence shown here is derived from an EMBL/GenBank/DDBJ whole genome shotgun (WGS) entry which is preliminary data.</text>
</comment>
<protein>
    <submittedName>
        <fullName evidence="2">Uncharacterized protein</fullName>
    </submittedName>
</protein>
<evidence type="ECO:0000313" key="2">
    <source>
        <dbReference type="EMBL" id="CAJ1961963.1"/>
    </source>
</evidence>